<dbReference type="InterPro" id="IPR015813">
    <property type="entry name" value="Pyrv/PenolPyrv_kinase-like_dom"/>
</dbReference>
<evidence type="ECO:0000313" key="6">
    <source>
        <dbReference type="Proteomes" id="UP001501706"/>
    </source>
</evidence>
<comment type="cofactor">
    <cofactor evidence="1">
        <name>Mg(2+)</name>
        <dbReference type="ChEBI" id="CHEBI:18420"/>
    </cofactor>
</comment>
<evidence type="ECO:0000313" key="5">
    <source>
        <dbReference type="EMBL" id="GAA0502939.1"/>
    </source>
</evidence>
<dbReference type="RefSeq" id="WP_087838725.1">
    <property type="nucleotide sequence ID" value="NZ_BAAAEN010000006.1"/>
</dbReference>
<name>A0ABN1BPX5_9BURK</name>
<protein>
    <submittedName>
        <fullName evidence="5">Citrate (Pro-3S)-lyase subunit beta</fullName>
    </submittedName>
</protein>
<keyword evidence="3" id="KW-0460">Magnesium</keyword>
<reference evidence="5 6" key="1">
    <citation type="journal article" date="2019" name="Int. J. Syst. Evol. Microbiol.">
        <title>The Global Catalogue of Microorganisms (GCM) 10K type strain sequencing project: providing services to taxonomists for standard genome sequencing and annotation.</title>
        <authorList>
            <consortium name="The Broad Institute Genomics Platform"/>
            <consortium name="The Broad Institute Genome Sequencing Center for Infectious Disease"/>
            <person name="Wu L."/>
            <person name="Ma J."/>
        </authorList>
    </citation>
    <scope>NUCLEOTIDE SEQUENCE [LARGE SCALE GENOMIC DNA]</scope>
    <source>
        <strain evidence="5 6">JCM 14330</strain>
    </source>
</reference>
<dbReference type="PANTHER" id="PTHR32308:SF10">
    <property type="entry name" value="CITRATE LYASE SUBUNIT BETA"/>
    <property type="match status" value="1"/>
</dbReference>
<gene>
    <name evidence="5" type="primary">citE</name>
    <name evidence="5" type="ORF">GCM10009097_19720</name>
</gene>
<accession>A0ABN1BPX5</accession>
<evidence type="ECO:0000256" key="1">
    <source>
        <dbReference type="ARBA" id="ARBA00001946"/>
    </source>
</evidence>
<proteinExistence type="predicted"/>
<keyword evidence="6" id="KW-1185">Reference proteome</keyword>
<dbReference type="EMBL" id="BAAAEN010000006">
    <property type="protein sequence ID" value="GAA0502939.1"/>
    <property type="molecule type" value="Genomic_DNA"/>
</dbReference>
<dbReference type="Proteomes" id="UP001501706">
    <property type="component" value="Unassembled WGS sequence"/>
</dbReference>
<dbReference type="InterPro" id="IPR005000">
    <property type="entry name" value="Aldolase/citrate-lyase_domain"/>
</dbReference>
<organism evidence="5 6">
    <name type="scientific">Pigmentiphaga daeguensis</name>
    <dbReference type="NCBI Taxonomy" id="414049"/>
    <lineage>
        <taxon>Bacteria</taxon>
        <taxon>Pseudomonadati</taxon>
        <taxon>Pseudomonadota</taxon>
        <taxon>Betaproteobacteria</taxon>
        <taxon>Burkholderiales</taxon>
        <taxon>Alcaligenaceae</taxon>
        <taxon>Pigmentiphaga</taxon>
    </lineage>
</organism>
<comment type="caution">
    <text evidence="5">The sequence shown here is derived from an EMBL/GenBank/DDBJ whole genome shotgun (WGS) entry which is preliminary data.</text>
</comment>
<evidence type="ECO:0000256" key="2">
    <source>
        <dbReference type="ARBA" id="ARBA00022723"/>
    </source>
</evidence>
<sequence length="289" mass="30746">MRSKLFVPGSRPELFAKALAGDADALSFDLEDSVQPDRKHEARAAVAAFLASSAAGTGKRMVVRINAWNTPHFGADLDAVALPALDLVNLPKAESPRAIQATAQRLDEIERARGIARPIGILVNIETPEALARAAELAGSHPRVAGLQVGLGDLFEDLGVDRRDSAAVHHVLLAIRLAAGRAGVWACDGAYADIADRAGYLAEAHMARRLGYVSKSCIHPSQVAMANEAFRPTDEEVRHAARVLQAEQDAARAGLGAFTVDGRMVDAPFIRRARAIMDTARRLGLATAS</sequence>
<dbReference type="InterPro" id="IPR040442">
    <property type="entry name" value="Pyrv_kinase-like_dom_sf"/>
</dbReference>
<dbReference type="Gene3D" id="3.20.20.60">
    <property type="entry name" value="Phosphoenolpyruvate-binding domains"/>
    <property type="match status" value="1"/>
</dbReference>
<dbReference type="PANTHER" id="PTHR32308">
    <property type="entry name" value="LYASE BETA SUBUNIT, PUTATIVE (AFU_ORTHOLOGUE AFUA_4G13030)-RELATED"/>
    <property type="match status" value="1"/>
</dbReference>
<evidence type="ECO:0000259" key="4">
    <source>
        <dbReference type="Pfam" id="PF03328"/>
    </source>
</evidence>
<dbReference type="PIRSF" id="PIRSF015582">
    <property type="entry name" value="Cit_lyase_B"/>
    <property type="match status" value="1"/>
</dbReference>
<dbReference type="SUPFAM" id="SSF51621">
    <property type="entry name" value="Phosphoenolpyruvate/pyruvate domain"/>
    <property type="match status" value="1"/>
</dbReference>
<feature type="domain" description="HpcH/HpaI aldolase/citrate lyase" evidence="4">
    <location>
        <begin position="2"/>
        <end position="220"/>
    </location>
</feature>
<keyword evidence="2" id="KW-0479">Metal-binding</keyword>
<dbReference type="InterPro" id="IPR011206">
    <property type="entry name" value="Citrate_lyase_beta/mcl1/mcl2"/>
</dbReference>
<dbReference type="Pfam" id="PF03328">
    <property type="entry name" value="HpcH_HpaI"/>
    <property type="match status" value="1"/>
</dbReference>
<evidence type="ECO:0000256" key="3">
    <source>
        <dbReference type="ARBA" id="ARBA00022842"/>
    </source>
</evidence>